<reference evidence="13 14" key="2">
    <citation type="journal article" date="2009" name="PLoS ONE">
        <title>An integrated genetic and cytogenetic map of the cucumber genome.</title>
        <authorList>
            <person name="Ren Y."/>
            <person name="Zhang Z."/>
            <person name="Liu J."/>
            <person name="Staub J.E."/>
            <person name="Han Y."/>
            <person name="Cheng Z."/>
            <person name="Li X."/>
            <person name="Lu J."/>
            <person name="Miao H."/>
            <person name="Kang H."/>
            <person name="Xie B."/>
            <person name="Gu X."/>
            <person name="Wang X."/>
            <person name="Du Y."/>
            <person name="Jin W."/>
            <person name="Huang S."/>
        </authorList>
    </citation>
    <scope>NUCLEOTIDE SEQUENCE [LARGE SCALE GENOMIC DNA]</scope>
    <source>
        <strain evidence="14">cv. 9930</strain>
    </source>
</reference>
<feature type="domain" description="Bifunctional inhibitor/plant lipid transfer protein/seed storage helical" evidence="12">
    <location>
        <begin position="39"/>
        <end position="115"/>
    </location>
</feature>
<reference evidence="13 14" key="1">
    <citation type="journal article" date="2009" name="Nat. Genet.">
        <title>The genome of the cucumber, Cucumis sativus L.</title>
        <authorList>
            <person name="Huang S."/>
            <person name="Li R."/>
            <person name="Zhang Z."/>
            <person name="Li L."/>
            <person name="Gu X."/>
            <person name="Fan W."/>
            <person name="Lucas W.J."/>
            <person name="Wang X."/>
            <person name="Xie B."/>
            <person name="Ni P."/>
            <person name="Ren Y."/>
            <person name="Zhu H."/>
            <person name="Li J."/>
            <person name="Lin K."/>
            <person name="Jin W."/>
            <person name="Fei Z."/>
            <person name="Li G."/>
            <person name="Staub J."/>
            <person name="Kilian A."/>
            <person name="van der Vossen E.A."/>
            <person name="Wu Y."/>
            <person name="Guo J."/>
            <person name="He J."/>
            <person name="Jia Z."/>
            <person name="Ren Y."/>
            <person name="Tian G."/>
            <person name="Lu Y."/>
            <person name="Ruan J."/>
            <person name="Qian W."/>
            <person name="Wang M."/>
            <person name="Huang Q."/>
            <person name="Li B."/>
            <person name="Xuan Z."/>
            <person name="Cao J."/>
            <person name="Asan"/>
            <person name="Wu Z."/>
            <person name="Zhang J."/>
            <person name="Cai Q."/>
            <person name="Bai Y."/>
            <person name="Zhao B."/>
            <person name="Han Y."/>
            <person name="Li Y."/>
            <person name="Li X."/>
            <person name="Wang S."/>
            <person name="Shi Q."/>
            <person name="Liu S."/>
            <person name="Cho W.K."/>
            <person name="Kim J.Y."/>
            <person name="Xu Y."/>
            <person name="Heller-Uszynska K."/>
            <person name="Miao H."/>
            <person name="Cheng Z."/>
            <person name="Zhang S."/>
            <person name="Wu J."/>
            <person name="Yang Y."/>
            <person name="Kang H."/>
            <person name="Li M."/>
            <person name="Liang H."/>
            <person name="Ren X."/>
            <person name="Shi Z."/>
            <person name="Wen M."/>
            <person name="Jian M."/>
            <person name="Yang H."/>
            <person name="Zhang G."/>
            <person name="Yang Z."/>
            <person name="Chen R."/>
            <person name="Liu S."/>
            <person name="Li J."/>
            <person name="Ma L."/>
            <person name="Liu H."/>
            <person name="Zhou Y."/>
            <person name="Zhao J."/>
            <person name="Fang X."/>
            <person name="Li G."/>
            <person name="Fang L."/>
            <person name="Li Y."/>
            <person name="Liu D."/>
            <person name="Zheng H."/>
            <person name="Zhang Y."/>
            <person name="Qin N."/>
            <person name="Li Z."/>
            <person name="Yang G."/>
            <person name="Yang S."/>
            <person name="Bolund L."/>
            <person name="Kristiansen K."/>
            <person name="Zheng H."/>
            <person name="Li S."/>
            <person name="Zhang X."/>
            <person name="Yang H."/>
            <person name="Wang J."/>
            <person name="Sun R."/>
            <person name="Zhang B."/>
            <person name="Jiang S."/>
            <person name="Wang J."/>
            <person name="Du Y."/>
            <person name="Li S."/>
        </authorList>
    </citation>
    <scope>NUCLEOTIDE SEQUENCE [LARGE SCALE GENOMIC DNA]</scope>
    <source>
        <strain evidence="14">cv. 9930</strain>
    </source>
</reference>
<dbReference type="PANTHER" id="PTHR33044">
    <property type="entry name" value="BIFUNCTIONAL INHIBITOR/LIPID-TRANSFER PROTEIN/SEED STORAGE 2S ALBUMIN SUPERFAMILY PROTEIN-RELATED"/>
    <property type="match status" value="1"/>
</dbReference>
<evidence type="ECO:0000313" key="13">
    <source>
        <dbReference type="EMBL" id="KGN64183.1"/>
    </source>
</evidence>
<comment type="similarity">
    <text evidence="2">Belongs to the plant LTP family.</text>
</comment>
<evidence type="ECO:0000256" key="5">
    <source>
        <dbReference type="ARBA" id="ARBA00022729"/>
    </source>
</evidence>
<evidence type="ECO:0000256" key="9">
    <source>
        <dbReference type="SAM" id="MobiDB-lite"/>
    </source>
</evidence>
<protein>
    <recommendedName>
        <fullName evidence="12">Bifunctional inhibitor/plant lipid transfer protein/seed storage helical domain-containing protein</fullName>
    </recommendedName>
</protein>
<evidence type="ECO:0000256" key="8">
    <source>
        <dbReference type="ARBA" id="ARBA00023288"/>
    </source>
</evidence>
<keyword evidence="10" id="KW-0472">Membrane</keyword>
<dbReference type="OMA" id="VAKDATC"/>
<sequence>MAARTILFFAVLTLLIVSSVGFSEELDGFFKGMDEATKIPQCMQKILPCQPFFKLPEIPSSICCLPLKEMLVGDLQCFCSFFNDSEMLKVLNATQSQVLNLPKACGADDADISACDNDAQPPTGSTDAPPSPPAKTADGSKANSSRRNYNNPSNIIGYGFAAASSFVALLLSPLL</sequence>
<dbReference type="Gene3D" id="1.10.110.10">
    <property type="entry name" value="Plant lipid-transfer and hydrophobic proteins"/>
    <property type="match status" value="1"/>
</dbReference>
<keyword evidence="10" id="KW-1133">Transmembrane helix</keyword>
<keyword evidence="10" id="KW-0812">Transmembrane</keyword>
<evidence type="ECO:0000256" key="11">
    <source>
        <dbReference type="SAM" id="SignalP"/>
    </source>
</evidence>
<accession>A0A0A0LQX5</accession>
<feature type="transmembrane region" description="Helical" evidence="10">
    <location>
        <begin position="155"/>
        <end position="174"/>
    </location>
</feature>
<reference evidence="13 14" key="4">
    <citation type="journal article" date="2011" name="BMC Genomics">
        <title>RNA-Seq improves annotation of protein-coding genes in the cucumber genome.</title>
        <authorList>
            <person name="Li Z."/>
            <person name="Zhang Z."/>
            <person name="Yan P."/>
            <person name="Huang S."/>
            <person name="Fei Z."/>
            <person name="Lin K."/>
        </authorList>
    </citation>
    <scope>NUCLEOTIDE SEQUENCE [LARGE SCALE GENOMIC DNA]</scope>
    <source>
        <strain evidence="14">cv. 9930</strain>
    </source>
</reference>
<feature type="chain" id="PRO_5001973054" description="Bifunctional inhibitor/plant lipid transfer protein/seed storage helical domain-containing protein" evidence="11">
    <location>
        <begin position="22"/>
        <end position="175"/>
    </location>
</feature>
<feature type="signal peptide" evidence="11">
    <location>
        <begin position="1"/>
        <end position="21"/>
    </location>
</feature>
<dbReference type="InterPro" id="IPR043325">
    <property type="entry name" value="LTSS"/>
</dbReference>
<feature type="region of interest" description="Disordered" evidence="9">
    <location>
        <begin position="116"/>
        <end position="146"/>
    </location>
</feature>
<reference evidence="13 14" key="3">
    <citation type="journal article" date="2010" name="BMC Genomics">
        <title>Transcriptome sequencing and comparative analysis of cucumber flowers with different sex types.</title>
        <authorList>
            <person name="Guo S."/>
            <person name="Zheng Y."/>
            <person name="Joung J.G."/>
            <person name="Liu S."/>
            <person name="Zhang Z."/>
            <person name="Crasta O.R."/>
            <person name="Sobral B.W."/>
            <person name="Xu Y."/>
            <person name="Huang S."/>
            <person name="Fei Z."/>
        </authorList>
    </citation>
    <scope>NUCLEOTIDE SEQUENCE [LARGE SCALE GENOMIC DNA]</scope>
    <source>
        <strain evidence="14">cv. 9930</strain>
    </source>
</reference>
<evidence type="ECO:0000259" key="12">
    <source>
        <dbReference type="Pfam" id="PF14368"/>
    </source>
</evidence>
<name>A0A0A0LQX5_CUCSA</name>
<dbReference type="InterPro" id="IPR016140">
    <property type="entry name" value="Bifunc_inhib/LTP/seed_store"/>
</dbReference>
<keyword evidence="7" id="KW-0325">Glycoprotein</keyword>
<keyword evidence="6" id="KW-1015">Disulfide bond</keyword>
<gene>
    <name evidence="13" type="ORF">Csa_1G042900</name>
</gene>
<dbReference type="KEGG" id="csv:105434403"/>
<evidence type="ECO:0000256" key="10">
    <source>
        <dbReference type="SAM" id="Phobius"/>
    </source>
</evidence>
<dbReference type="GO" id="GO:0098552">
    <property type="term" value="C:side of membrane"/>
    <property type="evidence" value="ECO:0007669"/>
    <property type="project" value="UniProtKB-KW"/>
</dbReference>
<proteinExistence type="inferred from homology"/>
<evidence type="ECO:0000256" key="3">
    <source>
        <dbReference type="ARBA" id="ARBA00022475"/>
    </source>
</evidence>
<dbReference type="AlphaFoldDB" id="A0A0A0LQX5"/>
<dbReference type="EMBL" id="CM002922">
    <property type="protein sequence ID" value="KGN64183.1"/>
    <property type="molecule type" value="Genomic_DNA"/>
</dbReference>
<organism evidence="13 14">
    <name type="scientific">Cucumis sativus</name>
    <name type="common">Cucumber</name>
    <dbReference type="NCBI Taxonomy" id="3659"/>
    <lineage>
        <taxon>Eukaryota</taxon>
        <taxon>Viridiplantae</taxon>
        <taxon>Streptophyta</taxon>
        <taxon>Embryophyta</taxon>
        <taxon>Tracheophyta</taxon>
        <taxon>Spermatophyta</taxon>
        <taxon>Magnoliopsida</taxon>
        <taxon>eudicotyledons</taxon>
        <taxon>Gunneridae</taxon>
        <taxon>Pentapetalae</taxon>
        <taxon>rosids</taxon>
        <taxon>fabids</taxon>
        <taxon>Cucurbitales</taxon>
        <taxon>Cucurbitaceae</taxon>
        <taxon>Benincaseae</taxon>
        <taxon>Cucumis</taxon>
    </lineage>
</organism>
<evidence type="ECO:0000313" key="14">
    <source>
        <dbReference type="Proteomes" id="UP000029981"/>
    </source>
</evidence>
<dbReference type="SUPFAM" id="SSF47699">
    <property type="entry name" value="Bifunctional inhibitor/lipid-transfer protein/seed storage 2S albumin"/>
    <property type="match status" value="1"/>
</dbReference>
<evidence type="ECO:0000256" key="4">
    <source>
        <dbReference type="ARBA" id="ARBA00022622"/>
    </source>
</evidence>
<keyword evidence="5 11" id="KW-0732">Signal</keyword>
<dbReference type="Proteomes" id="UP000029981">
    <property type="component" value="Chromosome 1"/>
</dbReference>
<dbReference type="InterPro" id="IPR036312">
    <property type="entry name" value="Bifun_inhib/LTP/seed_sf"/>
</dbReference>
<keyword evidence="8" id="KW-0449">Lipoprotein</keyword>
<keyword evidence="4" id="KW-0336">GPI-anchor</keyword>
<keyword evidence="3" id="KW-1003">Cell membrane</keyword>
<dbReference type="STRING" id="3659.A0A0A0LQX5"/>
<evidence type="ECO:0000256" key="1">
    <source>
        <dbReference type="ARBA" id="ARBA00004609"/>
    </source>
</evidence>
<dbReference type="GO" id="GO:0005886">
    <property type="term" value="C:plasma membrane"/>
    <property type="evidence" value="ECO:0007669"/>
    <property type="project" value="UniProtKB-SubCell"/>
</dbReference>
<evidence type="ECO:0000256" key="6">
    <source>
        <dbReference type="ARBA" id="ARBA00023157"/>
    </source>
</evidence>
<dbReference type="CDD" id="cd00010">
    <property type="entry name" value="AAI_LTSS"/>
    <property type="match status" value="1"/>
</dbReference>
<comment type="subcellular location">
    <subcellularLocation>
        <location evidence="1">Cell membrane</location>
        <topology evidence="1">Lipid-anchor</topology>
        <topology evidence="1">GPI-anchor</topology>
    </subcellularLocation>
</comment>
<dbReference type="Gramene" id="KGN64183">
    <property type="protein sequence ID" value="KGN64183"/>
    <property type="gene ID" value="Csa_1G042900"/>
</dbReference>
<evidence type="ECO:0000256" key="7">
    <source>
        <dbReference type="ARBA" id="ARBA00023180"/>
    </source>
</evidence>
<dbReference type="OrthoDB" id="1925812at2759"/>
<keyword evidence="14" id="KW-1185">Reference proteome</keyword>
<evidence type="ECO:0000256" key="2">
    <source>
        <dbReference type="ARBA" id="ARBA00009748"/>
    </source>
</evidence>
<dbReference type="Pfam" id="PF14368">
    <property type="entry name" value="LTP_2"/>
    <property type="match status" value="1"/>
</dbReference>